<proteinExistence type="predicted"/>
<sequence>MRIGGISYRGDMYIKRNHQGMIEAVSLVNTPGFDEQLDLQAPELQAFLNQYRLASLQSLEQSDQAMVRVLEDLIHLLIEKGVIRFTDLPDAAQRKLMTRRELRGQQQGIDLLDNDDSLIL</sequence>
<dbReference type="AlphaFoldDB" id="B3PD32"/>
<dbReference type="HOGENOM" id="CLU_166086_0_0_6"/>
<gene>
    <name evidence="1" type="ordered locus">CJA_1397</name>
</gene>
<organism evidence="1 2">
    <name type="scientific">Cellvibrio japonicus (strain Ueda107)</name>
    <name type="common">Pseudomonas fluorescens subsp. cellulosa</name>
    <dbReference type="NCBI Taxonomy" id="498211"/>
    <lineage>
        <taxon>Bacteria</taxon>
        <taxon>Pseudomonadati</taxon>
        <taxon>Pseudomonadota</taxon>
        <taxon>Gammaproteobacteria</taxon>
        <taxon>Cellvibrionales</taxon>
        <taxon>Cellvibrionaceae</taxon>
        <taxon>Cellvibrio</taxon>
    </lineage>
</organism>
<reference evidence="1 2" key="1">
    <citation type="journal article" date="2008" name="J. Bacteriol.">
        <title>Insights into plant cell wall degradation from the genome sequence of the soil bacterium Cellvibrio japonicus.</title>
        <authorList>
            <person name="Deboy R.T."/>
            <person name="Mongodin E.F."/>
            <person name="Fouts D.E."/>
            <person name="Tailford L.E."/>
            <person name="Khouri H."/>
            <person name="Emerson J.B."/>
            <person name="Mohamoud Y."/>
            <person name="Watkins K."/>
            <person name="Henrissat B."/>
            <person name="Gilbert H.J."/>
            <person name="Nelson K.E."/>
        </authorList>
    </citation>
    <scope>NUCLEOTIDE SEQUENCE [LARGE SCALE GENOMIC DNA]</scope>
    <source>
        <strain evidence="1 2">Ueda107</strain>
    </source>
</reference>
<name>B3PD32_CELJU</name>
<protein>
    <recommendedName>
        <fullName evidence="3">Tryptophan synthase subunit beta like protein</fullName>
    </recommendedName>
</protein>
<dbReference type="eggNOG" id="ENOG5032ZRD">
    <property type="taxonomic scope" value="Bacteria"/>
</dbReference>
<evidence type="ECO:0008006" key="3">
    <source>
        <dbReference type="Google" id="ProtNLM"/>
    </source>
</evidence>
<evidence type="ECO:0000313" key="2">
    <source>
        <dbReference type="Proteomes" id="UP000001036"/>
    </source>
</evidence>
<accession>B3PD32</accession>
<evidence type="ECO:0000313" key="1">
    <source>
        <dbReference type="EMBL" id="ACE84570.1"/>
    </source>
</evidence>
<keyword evidence="2" id="KW-1185">Reference proteome</keyword>
<dbReference type="KEGG" id="cja:CJA_1397"/>
<dbReference type="Proteomes" id="UP000001036">
    <property type="component" value="Chromosome"/>
</dbReference>
<dbReference type="STRING" id="498211.CJA_1397"/>
<dbReference type="EMBL" id="CP000934">
    <property type="protein sequence ID" value="ACE84570.1"/>
    <property type="molecule type" value="Genomic_DNA"/>
</dbReference>